<dbReference type="EMBL" id="JAHWGI010001289">
    <property type="protein sequence ID" value="KAK3927501.1"/>
    <property type="molecule type" value="Genomic_DNA"/>
</dbReference>
<name>A0AAE1LP53_9NEOP</name>
<dbReference type="AlphaFoldDB" id="A0AAE1LP53"/>
<dbReference type="GO" id="GO:0005840">
    <property type="term" value="C:ribosome"/>
    <property type="evidence" value="ECO:0007669"/>
    <property type="project" value="UniProtKB-KW"/>
</dbReference>
<dbReference type="Proteomes" id="UP001219518">
    <property type="component" value="Unassembled WGS sequence"/>
</dbReference>
<evidence type="ECO:0000313" key="1">
    <source>
        <dbReference type="EMBL" id="KAK3927501.1"/>
    </source>
</evidence>
<reference evidence="1" key="2">
    <citation type="journal article" date="2023" name="BMC Genomics">
        <title>Pest status, molecular evolution, and epigenetic factors derived from the genome assembly of Frankliniella fusca, a thysanopteran phytovirus vector.</title>
        <authorList>
            <person name="Catto M.A."/>
            <person name="Labadie P.E."/>
            <person name="Jacobson A.L."/>
            <person name="Kennedy G.G."/>
            <person name="Srinivasan R."/>
            <person name="Hunt B.G."/>
        </authorList>
    </citation>
    <scope>NUCLEOTIDE SEQUENCE</scope>
    <source>
        <strain evidence="1">PL_HMW_Pooled</strain>
    </source>
</reference>
<proteinExistence type="predicted"/>
<organism evidence="1 2">
    <name type="scientific">Frankliniella fusca</name>
    <dbReference type="NCBI Taxonomy" id="407009"/>
    <lineage>
        <taxon>Eukaryota</taxon>
        <taxon>Metazoa</taxon>
        <taxon>Ecdysozoa</taxon>
        <taxon>Arthropoda</taxon>
        <taxon>Hexapoda</taxon>
        <taxon>Insecta</taxon>
        <taxon>Pterygota</taxon>
        <taxon>Neoptera</taxon>
        <taxon>Paraneoptera</taxon>
        <taxon>Thysanoptera</taxon>
        <taxon>Terebrantia</taxon>
        <taxon>Thripoidea</taxon>
        <taxon>Thripidae</taxon>
        <taxon>Frankliniella</taxon>
    </lineage>
</organism>
<gene>
    <name evidence="1" type="ORF">KUF71_015786</name>
</gene>
<accession>A0AAE1LP53</accession>
<protein>
    <submittedName>
        <fullName evidence="1">30S ribosomal protein S2</fullName>
    </submittedName>
</protein>
<keyword evidence="1" id="KW-0689">Ribosomal protein</keyword>
<reference evidence="1" key="1">
    <citation type="submission" date="2021-07" db="EMBL/GenBank/DDBJ databases">
        <authorList>
            <person name="Catto M.A."/>
            <person name="Jacobson A."/>
            <person name="Kennedy G."/>
            <person name="Labadie P."/>
            <person name="Hunt B.G."/>
            <person name="Srinivasan R."/>
        </authorList>
    </citation>
    <scope>NUCLEOTIDE SEQUENCE</scope>
    <source>
        <strain evidence="1">PL_HMW_Pooled</strain>
        <tissue evidence="1">Head</tissue>
    </source>
</reference>
<evidence type="ECO:0000313" key="2">
    <source>
        <dbReference type="Proteomes" id="UP001219518"/>
    </source>
</evidence>
<comment type="caution">
    <text evidence="1">The sequence shown here is derived from an EMBL/GenBank/DDBJ whole genome shotgun (WGS) entry which is preliminary data.</text>
</comment>
<keyword evidence="2" id="KW-1185">Reference proteome</keyword>
<keyword evidence="1" id="KW-0687">Ribonucleoprotein</keyword>
<sequence>MCTALEVLSVYVQGPFRIIPGHVDFCPPGMAESPFKDFNWRSYRDRNNVDSWVFWANITTLFTIDDSYDFDLNWASWSSRGGWKENAFIMRPGCFCKIFPLHNPEVWKRLMTVTFNDPNRKCPFPPGFYEIKNASTELSLKQIPIFFYGTWRVTLRLIKEQAQRATLCALLYGKTVPKY</sequence>